<dbReference type="Proteomes" id="UP000467322">
    <property type="component" value="Unassembled WGS sequence"/>
</dbReference>
<evidence type="ECO:0000259" key="2">
    <source>
        <dbReference type="SMART" id="SM00943"/>
    </source>
</evidence>
<dbReference type="SMART" id="SM00943">
    <property type="entry name" value="Prim-Pol"/>
    <property type="match status" value="1"/>
</dbReference>
<feature type="domain" description="DNA primase/polymerase bifunctional N-terminal" evidence="2">
    <location>
        <begin position="8"/>
        <end position="185"/>
    </location>
</feature>
<dbReference type="SUPFAM" id="SSF56747">
    <property type="entry name" value="Prim-pol domain"/>
    <property type="match status" value="1"/>
</dbReference>
<gene>
    <name evidence="3" type="ORF">GQE99_06520</name>
</gene>
<evidence type="ECO:0000256" key="1">
    <source>
        <dbReference type="SAM" id="Coils"/>
    </source>
</evidence>
<comment type="caution">
    <text evidence="3">The sequence shown here is derived from an EMBL/GenBank/DDBJ whole genome shotgun (WGS) entry which is preliminary data.</text>
</comment>
<dbReference type="EMBL" id="WTUX01000010">
    <property type="protein sequence ID" value="MZR12673.1"/>
    <property type="molecule type" value="Genomic_DNA"/>
</dbReference>
<organism evidence="3 4">
    <name type="scientific">Maritimibacter harenae</name>
    <dbReference type="NCBI Taxonomy" id="2606218"/>
    <lineage>
        <taxon>Bacteria</taxon>
        <taxon>Pseudomonadati</taxon>
        <taxon>Pseudomonadota</taxon>
        <taxon>Alphaproteobacteria</taxon>
        <taxon>Rhodobacterales</taxon>
        <taxon>Roseobacteraceae</taxon>
        <taxon>Maritimibacter</taxon>
    </lineage>
</organism>
<dbReference type="Pfam" id="PF09250">
    <property type="entry name" value="Prim-Pol"/>
    <property type="match status" value="1"/>
</dbReference>
<proteinExistence type="predicted"/>
<accession>A0A845M5D2</accession>
<evidence type="ECO:0000313" key="4">
    <source>
        <dbReference type="Proteomes" id="UP000467322"/>
    </source>
</evidence>
<evidence type="ECO:0000313" key="3">
    <source>
        <dbReference type="EMBL" id="MZR12673.1"/>
    </source>
</evidence>
<protein>
    <recommendedName>
        <fullName evidence="2">DNA primase/polymerase bifunctional N-terminal domain-containing protein</fullName>
    </recommendedName>
</protein>
<keyword evidence="4" id="KW-1185">Reference proteome</keyword>
<feature type="coiled-coil region" evidence="1">
    <location>
        <begin position="361"/>
        <end position="419"/>
    </location>
</feature>
<name>A0A845M5D2_9RHOB</name>
<dbReference type="RefSeq" id="WP_161350776.1">
    <property type="nucleotide sequence ID" value="NZ_WTUX01000010.1"/>
</dbReference>
<keyword evidence="1" id="KW-0175">Coiled coil</keyword>
<dbReference type="AlphaFoldDB" id="A0A845M5D2"/>
<dbReference type="InterPro" id="IPR015330">
    <property type="entry name" value="DNA_primase/pol_bifunc_N"/>
</dbReference>
<reference evidence="3 4" key="1">
    <citation type="submission" date="2019-12" db="EMBL/GenBank/DDBJ databases">
        <title>Maritimibacter sp. nov. sp. isolated from sea sand.</title>
        <authorList>
            <person name="Kim J."/>
            <person name="Jeong S.E."/>
            <person name="Jung H.S."/>
            <person name="Jeon C.O."/>
        </authorList>
    </citation>
    <scope>NUCLEOTIDE SEQUENCE [LARGE SCALE GENOMIC DNA]</scope>
    <source>
        <strain evidence="3 4">DP07</strain>
    </source>
</reference>
<sequence length="916" mass="102923">MNTFSTYAKRYLEAGYSPIPIMPGTKRPGFLRAGQNGGFPRWQQFCEAQMGADQVHDLGLDHIEAGIGLALGYNNVVAIDIDIEDDIIRPVIDQIVPESPFVKRGAKGFTAFFRTENPMRAQKFKLRFAEDGSLERENGKPQPVVEILAHGSQTVIPPTIHPTANQPYVWLDEDEGILSMCPAHMLPVLPEDFPARMADALRVYGHDESARRYKTGDYEKSSGESRVLEFMREMNEEALASLDMWVPHLHRVEIDPQHHGEGYRIIASWRGGDGYNIGIHPSGIQDFTGKDGNNGGMTAIDIVVLMNELPPADASSWLFDHLNPGLDEVIDDFVERLGRETEERRQREQEEWDKVRAQMMEDHIREQRDEAERRRVEAELEAQRQAELRRQEEEDRRAIEQAEAKRAAHAEVLAAAQRQAELEAFDEVEAENIQQEVKSSLDMFIESMRSAETSLTMPDVIDASTGMFRDIVEYLNSTSDRPSDVVSSVAALGVIASLFGRRYGSVRRGGLNTGLTHPNPMLIATADSGYGKTSTMETAMKLYRAGVMQAFDDPDVRDALVVEVENEETGDMERKDGTEHMIGQVLAVMTEVDFKSKGGILNWLRARPLTTVIVDEFADVMSAIVTNKSAPSSSDNARLFKLLTGAADDKMTAIAYADKNRNMADVIKPHVAVCALSTPSAFKTSVPEKLFTDGFMGRFVLLQETEEKPLRDEIIERTDLRQKIIAQIAAVVKDRLMDKEDLLCDGGYTGSETEPRFVHVYRTPEAETALKAYRLKFDELRAQAERAENPIAAYWNRALEHVQRLALMHALGRDWRRPVVTEVDLEFARRMVLISAAEVDKLMEASAPESPQRKLTNRAVKKIAKEGGEVEFRTLYRSLSISKAEAMQLMIELQQEGIATLHQRNGKEFCTLIQKP</sequence>